<comment type="caution">
    <text evidence="4">The sequence shown here is derived from an EMBL/GenBank/DDBJ whole genome shotgun (WGS) entry which is preliminary data.</text>
</comment>
<evidence type="ECO:0000256" key="1">
    <source>
        <dbReference type="SAM" id="MobiDB-lite"/>
    </source>
</evidence>
<dbReference type="InterPro" id="IPR057670">
    <property type="entry name" value="SH3_retrovirus"/>
</dbReference>
<dbReference type="STRING" id="67767.A0A0J7JVL5"/>
<dbReference type="Proteomes" id="UP000036403">
    <property type="component" value="Unassembled WGS sequence"/>
</dbReference>
<dbReference type="Pfam" id="PF25597">
    <property type="entry name" value="SH3_retrovirus"/>
    <property type="match status" value="1"/>
</dbReference>
<reference evidence="4 5" key="1">
    <citation type="submission" date="2015-04" db="EMBL/GenBank/DDBJ databases">
        <title>Lasius niger genome sequencing.</title>
        <authorList>
            <person name="Konorov E.A."/>
            <person name="Nikitin M.A."/>
            <person name="Kirill M.V."/>
            <person name="Chang P."/>
        </authorList>
    </citation>
    <scope>NUCLEOTIDE SEQUENCE [LARGE SCALE GENOMIC DNA]</scope>
    <source>
        <tissue evidence="4">Whole</tissue>
    </source>
</reference>
<keyword evidence="5" id="KW-1185">Reference proteome</keyword>
<gene>
    <name evidence="4" type="ORF">RF55_23939</name>
</gene>
<evidence type="ECO:0000259" key="3">
    <source>
        <dbReference type="Pfam" id="PF25597"/>
    </source>
</evidence>
<dbReference type="InterPro" id="IPR013103">
    <property type="entry name" value="RVT_2"/>
</dbReference>
<feature type="compositionally biased region" description="Basic residues" evidence="1">
    <location>
        <begin position="194"/>
        <end position="207"/>
    </location>
</feature>
<feature type="compositionally biased region" description="Low complexity" evidence="1">
    <location>
        <begin position="127"/>
        <end position="139"/>
    </location>
</feature>
<dbReference type="EMBL" id="LBMM01027688">
    <property type="protein sequence ID" value="KMQ82164.1"/>
    <property type="molecule type" value="Genomic_DNA"/>
</dbReference>
<evidence type="ECO:0000313" key="5">
    <source>
        <dbReference type="Proteomes" id="UP000036403"/>
    </source>
</evidence>
<protein>
    <submittedName>
        <fullName evidence="4">Retrotransposon 4 protein</fullName>
    </submittedName>
</protein>
<organism evidence="4 5">
    <name type="scientific">Lasius niger</name>
    <name type="common">Black garden ant</name>
    <dbReference type="NCBI Taxonomy" id="67767"/>
    <lineage>
        <taxon>Eukaryota</taxon>
        <taxon>Metazoa</taxon>
        <taxon>Ecdysozoa</taxon>
        <taxon>Arthropoda</taxon>
        <taxon>Hexapoda</taxon>
        <taxon>Insecta</taxon>
        <taxon>Pterygota</taxon>
        <taxon>Neoptera</taxon>
        <taxon>Endopterygota</taxon>
        <taxon>Hymenoptera</taxon>
        <taxon>Apocrita</taxon>
        <taxon>Aculeata</taxon>
        <taxon>Formicoidea</taxon>
        <taxon>Formicidae</taxon>
        <taxon>Formicinae</taxon>
        <taxon>Lasius</taxon>
        <taxon>Lasius</taxon>
    </lineage>
</organism>
<feature type="compositionally biased region" description="Basic and acidic residues" evidence="1">
    <location>
        <begin position="173"/>
        <end position="186"/>
    </location>
</feature>
<accession>A0A0J7JVL5</accession>
<feature type="compositionally biased region" description="Polar residues" evidence="1">
    <location>
        <begin position="160"/>
        <end position="171"/>
    </location>
</feature>
<dbReference type="OrthoDB" id="413361at2759"/>
<feature type="domain" description="Retroviral polymerase SH3-like" evidence="3">
    <location>
        <begin position="18"/>
        <end position="73"/>
    </location>
</feature>
<feature type="non-terminal residue" evidence="4">
    <location>
        <position position="312"/>
    </location>
</feature>
<proteinExistence type="predicted"/>
<name>A0A0J7JVL5_LASNI</name>
<feature type="domain" description="Reverse transcriptase Ty1/copia-type" evidence="2">
    <location>
        <begin position="260"/>
        <end position="312"/>
    </location>
</feature>
<dbReference type="PaxDb" id="67767-A0A0J7JVL5"/>
<evidence type="ECO:0000259" key="2">
    <source>
        <dbReference type="Pfam" id="PF07727"/>
    </source>
</evidence>
<sequence length="312" mass="35579">MFFGKKPAVKHFQTFGQKAFVLNKKPQKGKFDARSNECIFIGYCDEQKVYRLWDPEAKTIVTSRDVKFINEFENSNDYELEFFYPELPKTNVTEENISPQSEPPVSDVIGCKQEIEETENETYVQESGPPSSPLGSVPDSVEEKSTNSSSKSDLFPHCISASSATFESAPNQEHLHSDENKEDIWSERGQPGHGRGRPRKIKTGLRGRPRKEYSIKNEHIEEAQIAEESINPSLTEALNGTNANEWYQAMKKEHDALVKNKAWKIVKRPDNKKVIGSRWVLRTKFNPDGTISQRKARLVAKGFSQIPHVDYE</sequence>
<dbReference type="Pfam" id="PF07727">
    <property type="entry name" value="RVT_2"/>
    <property type="match status" value="1"/>
</dbReference>
<dbReference type="AlphaFoldDB" id="A0A0J7JVL5"/>
<evidence type="ECO:0000313" key="4">
    <source>
        <dbReference type="EMBL" id="KMQ82164.1"/>
    </source>
</evidence>
<feature type="region of interest" description="Disordered" evidence="1">
    <location>
        <begin position="118"/>
        <end position="207"/>
    </location>
</feature>